<comment type="caution">
    <text evidence="1">The sequence shown here is derived from an EMBL/GenBank/DDBJ whole genome shotgun (WGS) entry which is preliminary data.</text>
</comment>
<gene>
    <name evidence="1" type="ORF">SNAT2548_LOCUS24142</name>
</gene>
<evidence type="ECO:0000313" key="2">
    <source>
        <dbReference type="Proteomes" id="UP000604046"/>
    </source>
</evidence>
<organism evidence="1 2">
    <name type="scientific">Symbiodinium natans</name>
    <dbReference type="NCBI Taxonomy" id="878477"/>
    <lineage>
        <taxon>Eukaryota</taxon>
        <taxon>Sar</taxon>
        <taxon>Alveolata</taxon>
        <taxon>Dinophyceae</taxon>
        <taxon>Suessiales</taxon>
        <taxon>Symbiodiniaceae</taxon>
        <taxon>Symbiodinium</taxon>
    </lineage>
</organism>
<evidence type="ECO:0000313" key="1">
    <source>
        <dbReference type="EMBL" id="CAE7443836.1"/>
    </source>
</evidence>
<protein>
    <recommendedName>
        <fullName evidence="3">Methyltransferase FkbM domain-containing protein</fullName>
    </recommendedName>
</protein>
<evidence type="ECO:0008006" key="3">
    <source>
        <dbReference type="Google" id="ProtNLM"/>
    </source>
</evidence>
<sequence length="480" mass="53149">MKVVPRPPLAIGGRPDCAGRTRWLESACGGFTCSERDWTDWTLSSAACYKELHLIRRVRRLDVGGRFVEPSEVRRLCLEFLLLPRSSEPQMVNMAKCARAMLAMAVLANVVDVTSLGPNNETSTCSTAAVHERYPVRDALERRVLDLEQDRQHKAWWRAAYHRHSHLGSGWEFQHKGAKLLRLLANHTAMCGALGYTCAVYNPWEPRRCFSHHPLVKEGKESFARGHVLKAAVTAATLGEVQEFREFHEGAADWLGLHQDCQEGLESQLPQTQPEMTRMLECAGVAWGPVAGEDYFETISLLRAVTSATSFTNFVVVEVGSGIGYWAPKESLVPTASAAANLQRNGIYELCNVTFYQSAATAQLLDSLIQSFGAVDLVHVDIQEAELELVKRSILLPMLGLQTSQNLVPGRAGVEESGGVQHLFIGTHGRLIHREVRTWLVAHGFSLDFDYVGKSFLPTAYGPVVFGDGVLAARKKALDW</sequence>
<dbReference type="EMBL" id="CAJNDS010002347">
    <property type="protein sequence ID" value="CAE7443836.1"/>
    <property type="molecule type" value="Genomic_DNA"/>
</dbReference>
<keyword evidence="2" id="KW-1185">Reference proteome</keyword>
<proteinExistence type="predicted"/>
<dbReference type="AlphaFoldDB" id="A0A812RID3"/>
<reference evidence="1" key="1">
    <citation type="submission" date="2021-02" db="EMBL/GenBank/DDBJ databases">
        <authorList>
            <person name="Dougan E. K."/>
            <person name="Rhodes N."/>
            <person name="Thang M."/>
            <person name="Chan C."/>
        </authorList>
    </citation>
    <scope>NUCLEOTIDE SEQUENCE</scope>
</reference>
<accession>A0A812RID3</accession>
<name>A0A812RID3_9DINO</name>
<dbReference type="Proteomes" id="UP000604046">
    <property type="component" value="Unassembled WGS sequence"/>
</dbReference>